<proteinExistence type="predicted"/>
<protein>
    <submittedName>
        <fullName evidence="1">Uncharacterized protein</fullName>
    </submittedName>
</protein>
<gene>
    <name evidence="1" type="ORF">NCTC10392_00892</name>
</gene>
<evidence type="ECO:0000313" key="1">
    <source>
        <dbReference type="EMBL" id="SUD28644.1"/>
    </source>
</evidence>
<accession>A0A379I7K1</accession>
<name>A0A379I7K1_PSEFL</name>
<reference evidence="1 2" key="1">
    <citation type="submission" date="2018-06" db="EMBL/GenBank/DDBJ databases">
        <authorList>
            <consortium name="Pathogen Informatics"/>
            <person name="Doyle S."/>
        </authorList>
    </citation>
    <scope>NUCLEOTIDE SEQUENCE [LARGE SCALE GENOMIC DNA]</scope>
    <source>
        <strain evidence="1 2">NCTC10392</strain>
    </source>
</reference>
<dbReference type="AlphaFoldDB" id="A0A379I7K1"/>
<dbReference type="Proteomes" id="UP000255125">
    <property type="component" value="Unassembled WGS sequence"/>
</dbReference>
<evidence type="ECO:0000313" key="2">
    <source>
        <dbReference type="Proteomes" id="UP000255125"/>
    </source>
</evidence>
<sequence>MKELTFKHAGQVIRNPFFSACGQHQVNPVEAYV</sequence>
<organism evidence="1 2">
    <name type="scientific">Pseudomonas fluorescens</name>
    <dbReference type="NCBI Taxonomy" id="294"/>
    <lineage>
        <taxon>Bacteria</taxon>
        <taxon>Pseudomonadati</taxon>
        <taxon>Pseudomonadota</taxon>
        <taxon>Gammaproteobacteria</taxon>
        <taxon>Pseudomonadales</taxon>
        <taxon>Pseudomonadaceae</taxon>
        <taxon>Pseudomonas</taxon>
    </lineage>
</organism>
<dbReference type="EMBL" id="UGUS01000002">
    <property type="protein sequence ID" value="SUD28644.1"/>
    <property type="molecule type" value="Genomic_DNA"/>
</dbReference>